<dbReference type="InterPro" id="IPR039657">
    <property type="entry name" value="Dimethylallyltransferase"/>
</dbReference>
<gene>
    <name evidence="10" type="primary">miaA</name>
    <name evidence="14" type="ORF">CDQ84_07275</name>
</gene>
<feature type="binding site" evidence="10">
    <location>
        <begin position="11"/>
        <end position="16"/>
    </location>
    <ligand>
        <name>substrate</name>
    </ligand>
</feature>
<comment type="caution">
    <text evidence="14">The sequence shown here is derived from an EMBL/GenBank/DDBJ whole genome shotgun (WGS) entry which is preliminary data.</text>
</comment>
<dbReference type="HAMAP" id="MF_00185">
    <property type="entry name" value="IPP_trans"/>
    <property type="match status" value="1"/>
</dbReference>
<dbReference type="GO" id="GO:0006400">
    <property type="term" value="P:tRNA modification"/>
    <property type="evidence" value="ECO:0007669"/>
    <property type="project" value="TreeGrafter"/>
</dbReference>
<keyword evidence="5 10" id="KW-0819">tRNA processing</keyword>
<dbReference type="Gene3D" id="3.40.50.300">
    <property type="entry name" value="P-loop containing nucleotide triphosphate hydrolases"/>
    <property type="match status" value="1"/>
</dbReference>
<keyword evidence="6 10" id="KW-0547">Nucleotide-binding</keyword>
<evidence type="ECO:0000256" key="5">
    <source>
        <dbReference type="ARBA" id="ARBA00022694"/>
    </source>
</evidence>
<dbReference type="FunFam" id="1.10.20.140:FF:000001">
    <property type="entry name" value="tRNA dimethylallyltransferase"/>
    <property type="match status" value="1"/>
</dbReference>
<evidence type="ECO:0000256" key="9">
    <source>
        <dbReference type="ARBA" id="ARBA00049563"/>
    </source>
</evidence>
<keyword evidence="7 10" id="KW-0067">ATP-binding</keyword>
<evidence type="ECO:0000256" key="6">
    <source>
        <dbReference type="ARBA" id="ARBA00022741"/>
    </source>
</evidence>
<dbReference type="InterPro" id="IPR027417">
    <property type="entry name" value="P-loop_NTPase"/>
</dbReference>
<protein>
    <recommendedName>
        <fullName evidence="10">tRNA dimethylallyltransferase</fullName>
        <ecNumber evidence="10">2.5.1.75</ecNumber>
    </recommendedName>
    <alternativeName>
        <fullName evidence="10">Dimethylallyl diphosphate:tRNA dimethylallyltransferase</fullName>
        <shortName evidence="10">DMAPP:tRNA dimethylallyltransferase</shortName>
        <shortName evidence="10">DMATase</shortName>
    </alternativeName>
    <alternativeName>
        <fullName evidence="10">Isopentenyl-diphosphate:tRNA isopentenyltransferase</fullName>
        <shortName evidence="10">IPP transferase</shortName>
        <shortName evidence="10">IPPT</shortName>
        <shortName evidence="10">IPTase</shortName>
    </alternativeName>
</protein>
<reference evidence="15" key="1">
    <citation type="submission" date="2017-06" db="EMBL/GenBank/DDBJ databases">
        <title>Investigating the central metabolism of Clostridium thermosuccinogenes.</title>
        <authorList>
            <person name="Koendjbiharie J.G."/>
            <person name="Van Kranenburg R."/>
            <person name="Vriesendorp B."/>
        </authorList>
    </citation>
    <scope>NUCLEOTIDE SEQUENCE [LARGE SCALE GENOMIC DNA]</scope>
    <source>
        <strain evidence="15">DSM 5806</strain>
    </source>
</reference>
<evidence type="ECO:0000313" key="15">
    <source>
        <dbReference type="Proteomes" id="UP000236151"/>
    </source>
</evidence>
<feature type="site" description="Interaction with substrate tRNA" evidence="10">
    <location>
        <position position="123"/>
    </location>
</feature>
<comment type="function">
    <text evidence="2 10 12">Catalyzes the transfer of a dimethylallyl group onto the adenine at position 37 in tRNAs that read codons beginning with uridine, leading to the formation of N6-(dimethylallyl)adenosine (i(6)A).</text>
</comment>
<feature type="site" description="Interaction with substrate tRNA" evidence="10">
    <location>
        <position position="100"/>
    </location>
</feature>
<dbReference type="EMBL" id="NIOJ01000014">
    <property type="protein sequence ID" value="PNU00014.1"/>
    <property type="molecule type" value="Genomic_DNA"/>
</dbReference>
<evidence type="ECO:0000256" key="3">
    <source>
        <dbReference type="ARBA" id="ARBA00005842"/>
    </source>
</evidence>
<keyword evidence="8 10" id="KW-0460">Magnesium</keyword>
<dbReference type="NCBIfam" id="TIGR00174">
    <property type="entry name" value="miaA"/>
    <property type="match status" value="1"/>
</dbReference>
<keyword evidence="15" id="KW-1185">Reference proteome</keyword>
<dbReference type="EC" id="2.5.1.75" evidence="10"/>
<comment type="subunit">
    <text evidence="10">Monomer.</text>
</comment>
<comment type="similarity">
    <text evidence="3 10 13">Belongs to the IPP transferase family.</text>
</comment>
<name>A0A2K2FGU9_9CLOT</name>
<dbReference type="Pfam" id="PF01715">
    <property type="entry name" value="IPPT"/>
    <property type="match status" value="1"/>
</dbReference>
<evidence type="ECO:0000256" key="8">
    <source>
        <dbReference type="ARBA" id="ARBA00022842"/>
    </source>
</evidence>
<dbReference type="GO" id="GO:0005524">
    <property type="term" value="F:ATP binding"/>
    <property type="evidence" value="ECO:0007669"/>
    <property type="project" value="UniProtKB-UniRule"/>
</dbReference>
<dbReference type="OrthoDB" id="9776390at2"/>
<dbReference type="PANTHER" id="PTHR11088:SF60">
    <property type="entry name" value="TRNA DIMETHYLALLYLTRANSFERASE"/>
    <property type="match status" value="1"/>
</dbReference>
<dbReference type="GO" id="GO:0052381">
    <property type="term" value="F:tRNA dimethylallyltransferase activity"/>
    <property type="evidence" value="ECO:0007669"/>
    <property type="project" value="UniProtKB-UniRule"/>
</dbReference>
<evidence type="ECO:0000256" key="11">
    <source>
        <dbReference type="RuleBase" id="RU003783"/>
    </source>
</evidence>
<dbReference type="KEGG" id="cthd:CDO33_08975"/>
<feature type="region of interest" description="Interaction with substrate tRNA" evidence="10">
    <location>
        <begin position="34"/>
        <end position="37"/>
    </location>
</feature>
<sequence>MDKVIVILGPTASGKTNLSIDLAKKLDTEIISADSMQVYRYMDIGTAKPDMEERQGIKHYLIDEIYPDEEFNVVKFKDLAEKYIEEILKRGKIPIIAGGTGLYINSLIYNINFSETESNQELRERLWKEAEEKGNRYLHDILKKIDPKAAEKIHENNVKRVIRAIEVYEQTKKPISYHQELSRTQAVKYEYILIGLRMEREILYDRINKRVDLMMEKGLVDEVKRLVELGYDKNAVAMQGIGYKEILSYLRGEISLDEAIYIIKRDTRHYAKRQMTWFKKIPDVHWIDVDKLDGHLELLENVKDYLATFGIFL</sequence>
<proteinExistence type="inferred from homology"/>
<keyword evidence="4 10" id="KW-0808">Transferase</keyword>
<comment type="catalytic activity">
    <reaction evidence="9 10 11">
        <text>adenosine(37) in tRNA + dimethylallyl diphosphate = N(6)-dimethylallyladenosine(37) in tRNA + diphosphate</text>
        <dbReference type="Rhea" id="RHEA:26482"/>
        <dbReference type="Rhea" id="RHEA-COMP:10162"/>
        <dbReference type="Rhea" id="RHEA-COMP:10375"/>
        <dbReference type="ChEBI" id="CHEBI:33019"/>
        <dbReference type="ChEBI" id="CHEBI:57623"/>
        <dbReference type="ChEBI" id="CHEBI:74411"/>
        <dbReference type="ChEBI" id="CHEBI:74415"/>
        <dbReference type="EC" id="2.5.1.75"/>
    </reaction>
</comment>
<evidence type="ECO:0000256" key="10">
    <source>
        <dbReference type="HAMAP-Rule" id="MF_00185"/>
    </source>
</evidence>
<dbReference type="AlphaFoldDB" id="A0A2K2FGU9"/>
<evidence type="ECO:0000313" key="14">
    <source>
        <dbReference type="EMBL" id="PNU00014.1"/>
    </source>
</evidence>
<dbReference type="SUPFAM" id="SSF52540">
    <property type="entry name" value="P-loop containing nucleoside triphosphate hydrolases"/>
    <property type="match status" value="2"/>
</dbReference>
<evidence type="ECO:0000256" key="12">
    <source>
        <dbReference type="RuleBase" id="RU003784"/>
    </source>
</evidence>
<dbReference type="RefSeq" id="WP_103081070.1">
    <property type="nucleotide sequence ID" value="NZ_CP021850.1"/>
</dbReference>
<dbReference type="PANTHER" id="PTHR11088">
    <property type="entry name" value="TRNA DIMETHYLALLYLTRANSFERASE"/>
    <property type="match status" value="1"/>
</dbReference>
<accession>A0A2K2FGU9</accession>
<evidence type="ECO:0000256" key="1">
    <source>
        <dbReference type="ARBA" id="ARBA00001946"/>
    </source>
</evidence>
<organism evidence="14 15">
    <name type="scientific">Clostridium thermosuccinogenes</name>
    <dbReference type="NCBI Taxonomy" id="84032"/>
    <lineage>
        <taxon>Bacteria</taxon>
        <taxon>Bacillati</taxon>
        <taxon>Bacillota</taxon>
        <taxon>Clostridia</taxon>
        <taxon>Eubacteriales</taxon>
        <taxon>Clostridiaceae</taxon>
        <taxon>Clostridium</taxon>
    </lineage>
</organism>
<comment type="cofactor">
    <cofactor evidence="1 10">
        <name>Mg(2+)</name>
        <dbReference type="ChEBI" id="CHEBI:18420"/>
    </cofactor>
</comment>
<evidence type="ECO:0000256" key="13">
    <source>
        <dbReference type="RuleBase" id="RU003785"/>
    </source>
</evidence>
<evidence type="ECO:0000256" key="7">
    <source>
        <dbReference type="ARBA" id="ARBA00022840"/>
    </source>
</evidence>
<evidence type="ECO:0000256" key="2">
    <source>
        <dbReference type="ARBA" id="ARBA00003213"/>
    </source>
</evidence>
<evidence type="ECO:0000256" key="4">
    <source>
        <dbReference type="ARBA" id="ARBA00022679"/>
    </source>
</evidence>
<dbReference type="InterPro" id="IPR018022">
    <property type="entry name" value="IPT"/>
</dbReference>
<feature type="binding site" evidence="10">
    <location>
        <begin position="9"/>
        <end position="16"/>
    </location>
    <ligand>
        <name>ATP</name>
        <dbReference type="ChEBI" id="CHEBI:30616"/>
    </ligand>
</feature>
<comment type="caution">
    <text evidence="10">Lacks conserved residue(s) required for the propagation of feature annotation.</text>
</comment>
<dbReference type="Gene3D" id="1.10.20.140">
    <property type="match status" value="1"/>
</dbReference>
<dbReference type="Proteomes" id="UP000236151">
    <property type="component" value="Unassembled WGS sequence"/>
</dbReference>